<dbReference type="Gene3D" id="3.90.180.10">
    <property type="entry name" value="Medium-chain alcohol dehydrogenases, catalytic domain"/>
    <property type="match status" value="1"/>
</dbReference>
<reference evidence="6" key="1">
    <citation type="submission" date="2021-11" db="EMBL/GenBank/DDBJ databases">
        <authorList>
            <person name="Qingchun L."/>
            <person name="Dong Z."/>
            <person name="Zongwei Q."/>
            <person name="Jia Z."/>
            <person name="Duotao L."/>
        </authorList>
    </citation>
    <scope>NUCLEOTIDE SEQUENCE</scope>
    <source>
        <strain evidence="6">WLY-B-L2</strain>
    </source>
</reference>
<dbReference type="InterPro" id="IPR050129">
    <property type="entry name" value="Zn_alcohol_dh"/>
</dbReference>
<dbReference type="Gene3D" id="3.40.50.720">
    <property type="entry name" value="NAD(P)-binding Rossmann-like Domain"/>
    <property type="match status" value="1"/>
</dbReference>
<name>A0ABS8N361_9CLOT</name>
<dbReference type="SUPFAM" id="SSF51735">
    <property type="entry name" value="NAD(P)-binding Rossmann-fold domains"/>
    <property type="match status" value="1"/>
</dbReference>
<keyword evidence="7" id="KW-1185">Reference proteome</keyword>
<dbReference type="SMART" id="SM00829">
    <property type="entry name" value="PKS_ER"/>
    <property type="match status" value="1"/>
</dbReference>
<keyword evidence="2 4" id="KW-0862">Zinc</keyword>
<protein>
    <submittedName>
        <fullName evidence="6">L-threonine 3-dehydrogenase</fullName>
        <ecNumber evidence="6">1.1.1.103</ecNumber>
    </submittedName>
</protein>
<accession>A0ABS8N361</accession>
<dbReference type="NCBIfam" id="NF003808">
    <property type="entry name" value="PRK05396.1"/>
    <property type="match status" value="1"/>
</dbReference>
<dbReference type="EC" id="1.1.1.103" evidence="6"/>
<dbReference type="InterPro" id="IPR002328">
    <property type="entry name" value="ADH_Zn_CS"/>
</dbReference>
<dbReference type="RefSeq" id="WP_179976987.1">
    <property type="nucleotide sequence ID" value="NZ_JAJJPB010000003.1"/>
</dbReference>
<evidence type="ECO:0000313" key="7">
    <source>
        <dbReference type="Proteomes" id="UP001165422"/>
    </source>
</evidence>
<evidence type="ECO:0000313" key="6">
    <source>
        <dbReference type="EMBL" id="MCC9294246.1"/>
    </source>
</evidence>
<dbReference type="InterPro" id="IPR013154">
    <property type="entry name" value="ADH-like_N"/>
</dbReference>
<organism evidence="6 7">
    <name type="scientific">Clostridium aromativorans</name>
    <dbReference type="NCBI Taxonomy" id="2836848"/>
    <lineage>
        <taxon>Bacteria</taxon>
        <taxon>Bacillati</taxon>
        <taxon>Bacillota</taxon>
        <taxon>Clostridia</taxon>
        <taxon>Eubacteriales</taxon>
        <taxon>Clostridiaceae</taxon>
        <taxon>Clostridium</taxon>
    </lineage>
</organism>
<keyword evidence="3 6" id="KW-0560">Oxidoreductase</keyword>
<dbReference type="SUPFAM" id="SSF50129">
    <property type="entry name" value="GroES-like"/>
    <property type="match status" value="1"/>
</dbReference>
<dbReference type="InterPro" id="IPR011032">
    <property type="entry name" value="GroES-like_sf"/>
</dbReference>
<feature type="domain" description="Enoyl reductase (ER)" evidence="5">
    <location>
        <begin position="10"/>
        <end position="341"/>
    </location>
</feature>
<dbReference type="Pfam" id="PF08240">
    <property type="entry name" value="ADH_N"/>
    <property type="match status" value="1"/>
</dbReference>
<dbReference type="EMBL" id="JAJJPB010000003">
    <property type="protein sequence ID" value="MCC9294246.1"/>
    <property type="molecule type" value="Genomic_DNA"/>
</dbReference>
<comment type="cofactor">
    <cofactor evidence="4">
        <name>Zn(2+)</name>
        <dbReference type="ChEBI" id="CHEBI:29105"/>
    </cofactor>
</comment>
<proteinExistence type="inferred from homology"/>
<evidence type="ECO:0000256" key="4">
    <source>
        <dbReference type="RuleBase" id="RU361277"/>
    </source>
</evidence>
<comment type="caution">
    <text evidence="6">The sequence shown here is derived from an EMBL/GenBank/DDBJ whole genome shotgun (WGS) entry which is preliminary data.</text>
</comment>
<gene>
    <name evidence="6" type="primary">tdh</name>
    <name evidence="6" type="ORF">LN736_05090</name>
</gene>
<dbReference type="InterPro" id="IPR013149">
    <property type="entry name" value="ADH-like_C"/>
</dbReference>
<evidence type="ECO:0000256" key="3">
    <source>
        <dbReference type="ARBA" id="ARBA00023002"/>
    </source>
</evidence>
<sequence>MKALMKMLPASGLELREVEKPVPARDEVLIKVKAAALCGTDLHIIDWNMWAQNSGIKLPLIAGHECCGEVVEVGKEVTGLEINDHVSVETHIPCGKCLQCKIGEQHICNDLKMFGINTNGCFAEYAVVPAVCAVKISKKISFEFGSVFEPLGTSFRAVQKCEVAGKNVAVIGCGSIGLFAVASALYMGASQVISLDISSPRLEIAKKIGATTIINSAEEDTVNKIKSSTNGYGVDAIIECSGNVGAIEQGFKFLRKGGKYALIGLPGKNISLDLGSEVIFKGASIFGIHGRKMFSTWYALENALASGRLNISPVITHKMALEDFENGIELAKKGIASKVVFIP</sequence>
<comment type="similarity">
    <text evidence="4">Belongs to the zinc-containing alcohol dehydrogenase family.</text>
</comment>
<dbReference type="GO" id="GO:0008743">
    <property type="term" value="F:L-threonine 3-dehydrogenase activity"/>
    <property type="evidence" value="ECO:0007669"/>
    <property type="project" value="UniProtKB-EC"/>
</dbReference>
<evidence type="ECO:0000256" key="1">
    <source>
        <dbReference type="ARBA" id="ARBA00022723"/>
    </source>
</evidence>
<dbReference type="Proteomes" id="UP001165422">
    <property type="component" value="Unassembled WGS sequence"/>
</dbReference>
<dbReference type="PANTHER" id="PTHR43401">
    <property type="entry name" value="L-THREONINE 3-DEHYDROGENASE"/>
    <property type="match status" value="1"/>
</dbReference>
<evidence type="ECO:0000256" key="2">
    <source>
        <dbReference type="ARBA" id="ARBA00022833"/>
    </source>
</evidence>
<evidence type="ECO:0000259" key="5">
    <source>
        <dbReference type="SMART" id="SM00829"/>
    </source>
</evidence>
<keyword evidence="1 4" id="KW-0479">Metal-binding</keyword>
<dbReference type="Pfam" id="PF00107">
    <property type="entry name" value="ADH_zinc_N"/>
    <property type="match status" value="1"/>
</dbReference>
<dbReference type="InterPro" id="IPR020843">
    <property type="entry name" value="ER"/>
</dbReference>
<dbReference type="InterPro" id="IPR036291">
    <property type="entry name" value="NAD(P)-bd_dom_sf"/>
</dbReference>
<dbReference type="PANTHER" id="PTHR43401:SF2">
    <property type="entry name" value="L-THREONINE 3-DEHYDROGENASE"/>
    <property type="match status" value="1"/>
</dbReference>
<dbReference type="PROSITE" id="PS00059">
    <property type="entry name" value="ADH_ZINC"/>
    <property type="match status" value="1"/>
</dbReference>